<evidence type="ECO:0000313" key="2">
    <source>
        <dbReference type="EMBL" id="EDM81944.1"/>
    </source>
</evidence>
<feature type="region of interest" description="Disordered" evidence="1">
    <location>
        <begin position="23"/>
        <end position="86"/>
    </location>
</feature>
<gene>
    <name evidence="2" type="ORF">PPSIR1_05738</name>
</gene>
<dbReference type="Proteomes" id="UP000005801">
    <property type="component" value="Unassembled WGS sequence"/>
</dbReference>
<keyword evidence="3" id="KW-1185">Reference proteome</keyword>
<proteinExistence type="predicted"/>
<sequence>MPRRLHALAIPCLTLLLGTSACDSSPPARAEADTAAKPNAEAEADAKSEADAKPKPDAEPEPHAKAEADPAAKPSPEPKKPRATEARCKVAAGGAIYDDPCKFTFAGDGKGSFSIEALAKSSFDGAELLTVTVTEEGVAEVRGLTSEGINSRWGEAERSTKDKACWAGGKFTICVYAAVTATP</sequence>
<dbReference type="AlphaFoldDB" id="A6FXC0"/>
<reference evidence="2 3" key="1">
    <citation type="submission" date="2007-06" db="EMBL/GenBank/DDBJ databases">
        <authorList>
            <person name="Shimkets L."/>
            <person name="Ferriera S."/>
            <person name="Johnson J."/>
            <person name="Kravitz S."/>
            <person name="Beeson K."/>
            <person name="Sutton G."/>
            <person name="Rogers Y.-H."/>
            <person name="Friedman R."/>
            <person name="Frazier M."/>
            <person name="Venter J.C."/>
        </authorList>
    </citation>
    <scope>NUCLEOTIDE SEQUENCE [LARGE SCALE GENOMIC DNA]</scope>
    <source>
        <strain evidence="2 3">SIR-1</strain>
    </source>
</reference>
<protein>
    <recommendedName>
        <fullName evidence="4">Lipoprotein</fullName>
    </recommendedName>
</protein>
<dbReference type="RefSeq" id="WP_006969119.1">
    <property type="nucleotide sequence ID" value="NZ_ABCS01000001.1"/>
</dbReference>
<dbReference type="eggNOG" id="ENOG50330KH">
    <property type="taxonomic scope" value="Bacteria"/>
</dbReference>
<evidence type="ECO:0000256" key="1">
    <source>
        <dbReference type="SAM" id="MobiDB-lite"/>
    </source>
</evidence>
<feature type="compositionally biased region" description="Basic and acidic residues" evidence="1">
    <location>
        <begin position="44"/>
        <end position="86"/>
    </location>
</feature>
<dbReference type="PROSITE" id="PS51257">
    <property type="entry name" value="PROKAR_LIPOPROTEIN"/>
    <property type="match status" value="1"/>
</dbReference>
<accession>A6FXC0</accession>
<evidence type="ECO:0000313" key="3">
    <source>
        <dbReference type="Proteomes" id="UP000005801"/>
    </source>
</evidence>
<dbReference type="EMBL" id="ABCS01000001">
    <property type="protein sequence ID" value="EDM81944.1"/>
    <property type="molecule type" value="Genomic_DNA"/>
</dbReference>
<evidence type="ECO:0008006" key="4">
    <source>
        <dbReference type="Google" id="ProtNLM"/>
    </source>
</evidence>
<name>A6FXC0_9BACT</name>
<comment type="caution">
    <text evidence="2">The sequence shown here is derived from an EMBL/GenBank/DDBJ whole genome shotgun (WGS) entry which is preliminary data.</text>
</comment>
<organism evidence="2 3">
    <name type="scientific">Plesiocystis pacifica SIR-1</name>
    <dbReference type="NCBI Taxonomy" id="391625"/>
    <lineage>
        <taxon>Bacteria</taxon>
        <taxon>Pseudomonadati</taxon>
        <taxon>Myxococcota</taxon>
        <taxon>Polyangia</taxon>
        <taxon>Nannocystales</taxon>
        <taxon>Nannocystaceae</taxon>
        <taxon>Plesiocystis</taxon>
    </lineage>
</organism>